<evidence type="ECO:0008006" key="3">
    <source>
        <dbReference type="Google" id="ProtNLM"/>
    </source>
</evidence>
<protein>
    <recommendedName>
        <fullName evidence="3">Alpha/beta hydrolase</fullName>
    </recommendedName>
</protein>
<dbReference type="InterPro" id="IPR029058">
    <property type="entry name" value="AB_hydrolase_fold"/>
</dbReference>
<proteinExistence type="predicted"/>
<sequence>MLSLGDPQKAIYADPEYTYSEEELEVFKILTIDTSYNATIMNELKCVEKNLAAVREMKFPDSVSVLSFVAKENCEMFPDWEKLHRDVIGNMDISKMVLLEGGHYLHFSCKDTLVINIIDQIKIEE</sequence>
<accession>A0A415RWU1</accession>
<gene>
    <name evidence="1" type="ORF">DWZ50_20205</name>
</gene>
<organism evidence="1 2">
    <name type="scientific">Mediterraneibacter gnavus</name>
    <name type="common">Ruminococcus gnavus</name>
    <dbReference type="NCBI Taxonomy" id="33038"/>
    <lineage>
        <taxon>Bacteria</taxon>
        <taxon>Bacillati</taxon>
        <taxon>Bacillota</taxon>
        <taxon>Clostridia</taxon>
        <taxon>Lachnospirales</taxon>
        <taxon>Lachnospiraceae</taxon>
        <taxon>Mediterraneibacter</taxon>
    </lineage>
</organism>
<name>A0A415RWU1_MEDGN</name>
<dbReference type="Proteomes" id="UP000285610">
    <property type="component" value="Unassembled WGS sequence"/>
</dbReference>
<evidence type="ECO:0000313" key="2">
    <source>
        <dbReference type="Proteomes" id="UP000285610"/>
    </source>
</evidence>
<reference evidence="1 2" key="1">
    <citation type="submission" date="2018-08" db="EMBL/GenBank/DDBJ databases">
        <title>A genome reference for cultivated species of the human gut microbiota.</title>
        <authorList>
            <person name="Zou Y."/>
            <person name="Xue W."/>
            <person name="Luo G."/>
        </authorList>
    </citation>
    <scope>NUCLEOTIDE SEQUENCE [LARGE SCALE GENOMIC DNA]</scope>
    <source>
        <strain evidence="1 2">AF33-12</strain>
    </source>
</reference>
<dbReference type="Gene3D" id="3.40.50.1820">
    <property type="entry name" value="alpha/beta hydrolase"/>
    <property type="match status" value="1"/>
</dbReference>
<comment type="caution">
    <text evidence="1">The sequence shown here is derived from an EMBL/GenBank/DDBJ whole genome shotgun (WGS) entry which is preliminary data.</text>
</comment>
<evidence type="ECO:0000313" key="1">
    <source>
        <dbReference type="EMBL" id="RHM66823.1"/>
    </source>
</evidence>
<dbReference type="EMBL" id="QRQE01000116">
    <property type="protein sequence ID" value="RHM66823.1"/>
    <property type="molecule type" value="Genomic_DNA"/>
</dbReference>
<dbReference type="AlphaFoldDB" id="A0A415RWU1"/>